<gene>
    <name evidence="3" type="ORF">FOXG_20650</name>
</gene>
<name>A0A0J9VP17_FUSO4</name>
<evidence type="ECO:0000313" key="4">
    <source>
        <dbReference type="Proteomes" id="UP000009097"/>
    </source>
</evidence>
<feature type="domain" description="DUF6603" evidence="2">
    <location>
        <begin position="46"/>
        <end position="373"/>
    </location>
</feature>
<evidence type="ECO:0000313" key="3">
    <source>
        <dbReference type="EMBL" id="KNB12405.1"/>
    </source>
</evidence>
<dbReference type="InterPro" id="IPR046538">
    <property type="entry name" value="DUF6603"/>
</dbReference>
<feature type="region of interest" description="Disordered" evidence="1">
    <location>
        <begin position="494"/>
        <end position="515"/>
    </location>
</feature>
<protein>
    <recommendedName>
        <fullName evidence="2">DUF6603 domain-containing protein</fullName>
    </recommendedName>
</protein>
<dbReference type="Pfam" id="PF20248">
    <property type="entry name" value="DUF6603"/>
    <property type="match status" value="1"/>
</dbReference>
<sequence>MEMLCDGCSMVRREMVSQSTGPHHKAVVAFPVLASPSLSGSGTLGDTYWAAAGMTIDAFQMISLHAVAVVMFGQSVKLGIYAVALVDIPNAKSPVKFVHVELGIGVTVDFDYGTMRVEGQLSPKSFILDPNCHLTGGFALFYWFDATHADKSLVSNFVFTLRGYHQAFRIPDSISWSLGSHLSLSGEAYFAITPKVCMGGGRLHTAFSAGPIEAWFDAFANFLINYKPFHFASSAGICVGVRFNSDVLFIHTHISVEVGADLFMWGPPLAGRVHVDIKVAKFDINFGADKGDEKEANIEEFYHLVLQASSQQSNSRAAEEDRALIAEGEEDILPGDLNQGHTFLATSGLLNNSSSIDRVQNADWVVRGGSFSFVVGCKMAVQDAQLVDENGKAMTKSEMKIEIVQDGVAHAKWGMTQEYKQVPTGLWAKCKSSEPDPTKSSQRNNIDDLLDNNSASLKLMMGVLMEGPPAIMSEDTLKAFNILAQGERVLKAKKPFPETESPEDDWNPGKHKDGAEQWNDVHNTWSSPEWNEGRGDAQQTFVDSWSENFGWGKALSEVAKLPKLLGERFADLYVEAPLITI</sequence>
<dbReference type="GeneID" id="28961356"/>
<proteinExistence type="predicted"/>
<evidence type="ECO:0000259" key="2">
    <source>
        <dbReference type="Pfam" id="PF20248"/>
    </source>
</evidence>
<dbReference type="EMBL" id="DS231711">
    <property type="protein sequence ID" value="KNB12405.1"/>
    <property type="molecule type" value="Genomic_DNA"/>
</dbReference>
<reference evidence="3" key="2">
    <citation type="journal article" date="2010" name="Nature">
        <title>Comparative genomics reveals mobile pathogenicity chromosomes in Fusarium.</title>
        <authorList>
            <person name="Ma L.J."/>
            <person name="van der Does H.C."/>
            <person name="Borkovich K.A."/>
            <person name="Coleman J.J."/>
            <person name="Daboussi M.J."/>
            <person name="Di Pietro A."/>
            <person name="Dufresne M."/>
            <person name="Freitag M."/>
            <person name="Grabherr M."/>
            <person name="Henrissat B."/>
            <person name="Houterman P.M."/>
            <person name="Kang S."/>
            <person name="Shim W.B."/>
            <person name="Woloshuk C."/>
            <person name="Xie X."/>
            <person name="Xu J.R."/>
            <person name="Antoniw J."/>
            <person name="Baker S.E."/>
            <person name="Bluhm B.H."/>
            <person name="Breakspear A."/>
            <person name="Brown D.W."/>
            <person name="Butchko R.A."/>
            <person name="Chapman S."/>
            <person name="Coulson R."/>
            <person name="Coutinho P.M."/>
            <person name="Danchin E.G."/>
            <person name="Diener A."/>
            <person name="Gale L.R."/>
            <person name="Gardiner D.M."/>
            <person name="Goff S."/>
            <person name="Hammond-Kosack K.E."/>
            <person name="Hilburn K."/>
            <person name="Hua-Van A."/>
            <person name="Jonkers W."/>
            <person name="Kazan K."/>
            <person name="Kodira C.D."/>
            <person name="Koehrsen M."/>
            <person name="Kumar L."/>
            <person name="Lee Y.H."/>
            <person name="Li L."/>
            <person name="Manners J.M."/>
            <person name="Miranda-Saavedra D."/>
            <person name="Mukherjee M."/>
            <person name="Park G."/>
            <person name="Park J."/>
            <person name="Park S.Y."/>
            <person name="Proctor R.H."/>
            <person name="Regev A."/>
            <person name="Ruiz-Roldan M.C."/>
            <person name="Sain D."/>
            <person name="Sakthikumar S."/>
            <person name="Sykes S."/>
            <person name="Schwartz D.C."/>
            <person name="Turgeon B.G."/>
            <person name="Wapinski I."/>
            <person name="Yoder O."/>
            <person name="Young S."/>
            <person name="Zeng Q."/>
            <person name="Zhou S."/>
            <person name="Galagan J."/>
            <person name="Cuomo C.A."/>
            <person name="Kistler H.C."/>
            <person name="Rep M."/>
        </authorList>
    </citation>
    <scope>NUCLEOTIDE SEQUENCE [LARGE SCALE GENOMIC DNA]</scope>
    <source>
        <strain evidence="3">4287</strain>
    </source>
</reference>
<evidence type="ECO:0000256" key="1">
    <source>
        <dbReference type="SAM" id="MobiDB-lite"/>
    </source>
</evidence>
<dbReference type="KEGG" id="fox:FOXG_20650"/>
<reference evidence="3" key="1">
    <citation type="submission" date="2007-04" db="EMBL/GenBank/DDBJ databases">
        <authorList>
            <consortium name="The Broad Institute Genome Sequencing Platform"/>
            <person name="Birren B."/>
            <person name="Lander E."/>
            <person name="Galagan J."/>
            <person name="Nusbaum C."/>
            <person name="Devon K."/>
            <person name="Ma L.-J."/>
            <person name="Jaffe D."/>
            <person name="Butler J."/>
            <person name="Alvarez P."/>
            <person name="Gnerre S."/>
            <person name="Grabherr M."/>
            <person name="Kleber M."/>
            <person name="Mauceli E."/>
            <person name="Brockman W."/>
            <person name="MacCallum I.A."/>
            <person name="Young S."/>
            <person name="LaButti K."/>
            <person name="DeCaprio D."/>
            <person name="Crawford M."/>
            <person name="Koehrsen M."/>
            <person name="Engels R."/>
            <person name="Montgomery P."/>
            <person name="Pearson M."/>
            <person name="Howarth C."/>
            <person name="Larson L."/>
            <person name="White J."/>
            <person name="O'Leary S."/>
            <person name="Kodira C."/>
            <person name="Zeng Q."/>
            <person name="Yandava C."/>
            <person name="Alvarado L."/>
            <person name="Kistler C."/>
            <person name="Shim W.-B."/>
            <person name="Kang S."/>
            <person name="Woloshuk C."/>
        </authorList>
    </citation>
    <scope>NUCLEOTIDE SEQUENCE</scope>
    <source>
        <strain evidence="3">4287</strain>
    </source>
</reference>
<dbReference type="Proteomes" id="UP000009097">
    <property type="component" value="Unassembled WGS sequence"/>
</dbReference>
<dbReference type="AlphaFoldDB" id="A0A0J9VP17"/>
<dbReference type="VEuPathDB" id="FungiDB:FOXG_20650"/>
<dbReference type="OrthoDB" id="5352492at2759"/>
<dbReference type="RefSeq" id="XP_018250450.1">
    <property type="nucleotide sequence ID" value="XM_018400946.1"/>
</dbReference>
<organism evidence="3 4">
    <name type="scientific">Fusarium oxysporum f. sp. lycopersici (strain 4287 / CBS 123668 / FGSC 9935 / NRRL 34936)</name>
    <name type="common">Fusarium vascular wilt of tomato</name>
    <dbReference type="NCBI Taxonomy" id="426428"/>
    <lineage>
        <taxon>Eukaryota</taxon>
        <taxon>Fungi</taxon>
        <taxon>Dikarya</taxon>
        <taxon>Ascomycota</taxon>
        <taxon>Pezizomycotina</taxon>
        <taxon>Sordariomycetes</taxon>
        <taxon>Hypocreomycetidae</taxon>
        <taxon>Hypocreales</taxon>
        <taxon>Nectriaceae</taxon>
        <taxon>Fusarium</taxon>
        <taxon>Fusarium oxysporum species complex</taxon>
    </lineage>
</organism>
<accession>A0A0J9VP17</accession>